<name>A0A3N0XZQ0_ANAGA</name>
<sequence>MGKSPLSNYGVTARGAKEFAQRNATSVQTGYVGIVVKTFSVNKSSSESEGLIRSSGSMVIPSRN</sequence>
<protein>
    <submittedName>
        <fullName evidence="1">Uncharacterized protein</fullName>
    </submittedName>
</protein>
<evidence type="ECO:0000313" key="2">
    <source>
        <dbReference type="Proteomes" id="UP000281406"/>
    </source>
</evidence>
<dbReference type="Proteomes" id="UP000281406">
    <property type="component" value="Unassembled WGS sequence"/>
</dbReference>
<dbReference type="EMBL" id="RJVU01056588">
    <property type="protein sequence ID" value="ROK49644.1"/>
    <property type="molecule type" value="Genomic_DNA"/>
</dbReference>
<dbReference type="AlphaFoldDB" id="A0A3N0XZQ0"/>
<accession>A0A3N0XZQ0</accession>
<comment type="caution">
    <text evidence="1">The sequence shown here is derived from an EMBL/GenBank/DDBJ whole genome shotgun (WGS) entry which is preliminary data.</text>
</comment>
<reference evidence="1 2" key="1">
    <citation type="submission" date="2018-10" db="EMBL/GenBank/DDBJ databases">
        <title>Genome assembly for a Yunnan-Guizhou Plateau 3E fish, Anabarilius grahami (Regan), and its evolutionary and genetic applications.</title>
        <authorList>
            <person name="Jiang W."/>
        </authorList>
    </citation>
    <scope>NUCLEOTIDE SEQUENCE [LARGE SCALE GENOMIC DNA]</scope>
    <source>
        <strain evidence="1">AG-KIZ</strain>
        <tissue evidence="1">Muscle</tissue>
    </source>
</reference>
<evidence type="ECO:0000313" key="1">
    <source>
        <dbReference type="EMBL" id="ROK49644.1"/>
    </source>
</evidence>
<organism evidence="1 2">
    <name type="scientific">Anabarilius grahami</name>
    <name type="common">Kanglang fish</name>
    <name type="synonym">Barilius grahami</name>
    <dbReference type="NCBI Taxonomy" id="495550"/>
    <lineage>
        <taxon>Eukaryota</taxon>
        <taxon>Metazoa</taxon>
        <taxon>Chordata</taxon>
        <taxon>Craniata</taxon>
        <taxon>Vertebrata</taxon>
        <taxon>Euteleostomi</taxon>
        <taxon>Actinopterygii</taxon>
        <taxon>Neopterygii</taxon>
        <taxon>Teleostei</taxon>
        <taxon>Ostariophysi</taxon>
        <taxon>Cypriniformes</taxon>
        <taxon>Xenocyprididae</taxon>
        <taxon>Xenocypridinae</taxon>
        <taxon>Xenocypridinae incertae sedis</taxon>
        <taxon>Anabarilius</taxon>
    </lineage>
</organism>
<gene>
    <name evidence="1" type="ORF">DPX16_0352</name>
</gene>
<proteinExistence type="predicted"/>
<keyword evidence="2" id="KW-1185">Reference proteome</keyword>